<name>A0AA39GL64_SARSR</name>
<dbReference type="Gene3D" id="3.40.50.2000">
    <property type="entry name" value="Glycogen Phosphorylase B"/>
    <property type="match status" value="2"/>
</dbReference>
<dbReference type="EMBL" id="JAPDFR010000003">
    <property type="protein sequence ID" value="KAK0388663.1"/>
    <property type="molecule type" value="Genomic_DNA"/>
</dbReference>
<dbReference type="PANTHER" id="PTHR48044">
    <property type="entry name" value="GLYCOSYLTRANSFERASE"/>
    <property type="match status" value="1"/>
</dbReference>
<organism evidence="3 4">
    <name type="scientific">Sarocladium strictum</name>
    <name type="common">Black bundle disease fungus</name>
    <name type="synonym">Acremonium strictum</name>
    <dbReference type="NCBI Taxonomy" id="5046"/>
    <lineage>
        <taxon>Eukaryota</taxon>
        <taxon>Fungi</taxon>
        <taxon>Dikarya</taxon>
        <taxon>Ascomycota</taxon>
        <taxon>Pezizomycotina</taxon>
        <taxon>Sordariomycetes</taxon>
        <taxon>Hypocreomycetidae</taxon>
        <taxon>Hypocreales</taxon>
        <taxon>Sarocladiaceae</taxon>
        <taxon>Sarocladium</taxon>
    </lineage>
</organism>
<keyword evidence="2" id="KW-0472">Membrane</keyword>
<dbReference type="SUPFAM" id="SSF53756">
    <property type="entry name" value="UDP-Glycosyltransferase/glycogen phosphorylase"/>
    <property type="match status" value="1"/>
</dbReference>
<dbReference type="Pfam" id="PF00201">
    <property type="entry name" value="UDPGT"/>
    <property type="match status" value="1"/>
</dbReference>
<comment type="caution">
    <text evidence="3">The sequence shown here is derived from an EMBL/GenBank/DDBJ whole genome shotgun (WGS) entry which is preliminary data.</text>
</comment>
<evidence type="ECO:0000313" key="3">
    <source>
        <dbReference type="EMBL" id="KAK0388663.1"/>
    </source>
</evidence>
<protein>
    <submittedName>
        <fullName evidence="3">Uncharacterized protein</fullName>
    </submittedName>
</protein>
<evidence type="ECO:0000256" key="2">
    <source>
        <dbReference type="SAM" id="Phobius"/>
    </source>
</evidence>
<dbReference type="AlphaFoldDB" id="A0AA39GL64"/>
<proteinExistence type="predicted"/>
<dbReference type="Proteomes" id="UP001175261">
    <property type="component" value="Unassembled WGS sequence"/>
</dbReference>
<keyword evidence="1" id="KW-0808">Transferase</keyword>
<keyword evidence="4" id="KW-1185">Reference proteome</keyword>
<accession>A0AA39GL64</accession>
<dbReference type="PANTHER" id="PTHR48044:SF21">
    <property type="entry name" value="GLYCOSYLTRANSFERASE"/>
    <property type="match status" value="1"/>
</dbReference>
<keyword evidence="2" id="KW-1133">Transmembrane helix</keyword>
<evidence type="ECO:0000313" key="4">
    <source>
        <dbReference type="Proteomes" id="UP001175261"/>
    </source>
</evidence>
<feature type="transmembrane region" description="Helical" evidence="2">
    <location>
        <begin position="71"/>
        <end position="89"/>
    </location>
</feature>
<gene>
    <name evidence="3" type="ORF">NLU13_4906</name>
</gene>
<keyword evidence="2" id="KW-0812">Transmembrane</keyword>
<evidence type="ECO:0000256" key="1">
    <source>
        <dbReference type="ARBA" id="ARBA00022679"/>
    </source>
</evidence>
<sequence>MQCERMSTLGFDKITAKLLRSAGSICRYESDLRADLHQQVCRFDATYQTSPDPTHTMPPHSVRPPLRKRSVRIAFFVALLAAVVCLWQSPRPAAEPPSFTRGRNNTVLFLTSELAGLTNVHVATVFALLENHPSVEIHYASFPRLAEKIKGVSDAGQAKNPSSRPINWHPIPGPDVQESFWRVFGGPNGMIELPGAQGMAKKVNDFSALVTSWTAEEHWAIYKRLLDLIDEVDPSLVVIDHVFKPATDLPGNVNRRFITISPNSLLDLIPDRQPWGGMLWKYPATASGYPFPVPWYLIPSNVYINLRIIFGILTVPGMSTIRGFLEGKGVKDPLTFGLYPKRTQLLATTVPEINLPMDFIPPEISFYGPIVLETRPAAEQDGELMAWLASSDEKTTLVNLGSIYQYGENRAKELAQALSDVLEQVPGSRIVWKFRRDGDFDEEAALAPLERYVKRGCARVVAWLEVDPSSLLESGHIDLFVHHGGGNSYHESIFAGIPQVILPLWFDCYNFASTAEYLGVGIWPGRDTAPAWHSQTISAGIVRALVGDGSAALKEKSRALGEKARSYGGRNAAAREVARLAAH</sequence>
<dbReference type="GO" id="GO:0008194">
    <property type="term" value="F:UDP-glycosyltransferase activity"/>
    <property type="evidence" value="ECO:0007669"/>
    <property type="project" value="InterPro"/>
</dbReference>
<reference evidence="3" key="1">
    <citation type="submission" date="2022-10" db="EMBL/GenBank/DDBJ databases">
        <title>Determination and structural analysis of whole genome sequence of Sarocladium strictum F4-1.</title>
        <authorList>
            <person name="Hu L."/>
            <person name="Jiang Y."/>
        </authorList>
    </citation>
    <scope>NUCLEOTIDE SEQUENCE</scope>
    <source>
        <strain evidence="3">F4-1</strain>
    </source>
</reference>
<dbReference type="InterPro" id="IPR002213">
    <property type="entry name" value="UDP_glucos_trans"/>
</dbReference>